<dbReference type="HOGENOM" id="CLU_417788_0_0_5"/>
<dbReference type="Proteomes" id="UP000001591">
    <property type="component" value="Chromosome"/>
</dbReference>
<feature type="region of interest" description="Disordered" evidence="1">
    <location>
        <begin position="36"/>
        <end position="79"/>
    </location>
</feature>
<accession>B6IUX2</accession>
<feature type="compositionally biased region" description="Pro residues" evidence="1">
    <location>
        <begin position="44"/>
        <end position="60"/>
    </location>
</feature>
<dbReference type="OrthoDB" id="8477642at2"/>
<evidence type="ECO:0000256" key="2">
    <source>
        <dbReference type="SAM" id="SignalP"/>
    </source>
</evidence>
<keyword evidence="4" id="KW-1185">Reference proteome</keyword>
<evidence type="ECO:0008006" key="5">
    <source>
        <dbReference type="Google" id="ProtNLM"/>
    </source>
</evidence>
<gene>
    <name evidence="3" type="ordered locus">RC1_2679</name>
</gene>
<protein>
    <recommendedName>
        <fullName evidence="5">Antifreeze glycopeptide polyprotein</fullName>
    </recommendedName>
</protein>
<dbReference type="KEGG" id="rce:RC1_2679"/>
<reference evidence="3 4" key="1">
    <citation type="journal article" date="2010" name="BMC Genomics">
        <title>Metabolic flexibility revealed in the genome of the cyst-forming alpha-1 proteobacterium Rhodospirillum centenum.</title>
        <authorList>
            <person name="Lu Y.K."/>
            <person name="Marden J."/>
            <person name="Han M."/>
            <person name="Swingley W.D."/>
            <person name="Mastrian S.D."/>
            <person name="Chowdhury S.R."/>
            <person name="Hao J."/>
            <person name="Helmy T."/>
            <person name="Kim S."/>
            <person name="Kurdoglu A.A."/>
            <person name="Matthies H.J."/>
            <person name="Rollo D."/>
            <person name="Stothard P."/>
            <person name="Blankenship R.E."/>
            <person name="Bauer C.E."/>
            <person name="Touchman J.W."/>
        </authorList>
    </citation>
    <scope>NUCLEOTIDE SEQUENCE [LARGE SCALE GENOMIC DNA]</scope>
    <source>
        <strain evidence="4">ATCC 51521 / SW</strain>
    </source>
</reference>
<keyword evidence="2" id="KW-0732">Signal</keyword>
<evidence type="ECO:0000313" key="4">
    <source>
        <dbReference type="Proteomes" id="UP000001591"/>
    </source>
</evidence>
<dbReference type="eggNOG" id="ENOG5033R2I">
    <property type="taxonomic scope" value="Bacteria"/>
</dbReference>
<dbReference type="STRING" id="414684.RC1_2679"/>
<dbReference type="RefSeq" id="WP_012567835.1">
    <property type="nucleotide sequence ID" value="NC_011420.2"/>
</dbReference>
<proteinExistence type="predicted"/>
<name>B6IUX2_RHOCS</name>
<evidence type="ECO:0000256" key="1">
    <source>
        <dbReference type="SAM" id="MobiDB-lite"/>
    </source>
</evidence>
<organism evidence="3 4">
    <name type="scientific">Rhodospirillum centenum (strain ATCC 51521 / SW)</name>
    <dbReference type="NCBI Taxonomy" id="414684"/>
    <lineage>
        <taxon>Bacteria</taxon>
        <taxon>Pseudomonadati</taxon>
        <taxon>Pseudomonadota</taxon>
        <taxon>Alphaproteobacteria</taxon>
        <taxon>Rhodospirillales</taxon>
        <taxon>Rhodospirillaceae</taxon>
        <taxon>Rhodospirillum</taxon>
    </lineage>
</organism>
<evidence type="ECO:0000313" key="3">
    <source>
        <dbReference type="EMBL" id="ACJ00054.1"/>
    </source>
</evidence>
<feature type="chain" id="PRO_5002846803" description="Antifreeze glycopeptide polyprotein" evidence="2">
    <location>
        <begin position="38"/>
        <end position="615"/>
    </location>
</feature>
<feature type="signal peptide" evidence="2">
    <location>
        <begin position="1"/>
        <end position="37"/>
    </location>
</feature>
<sequence>MNASAAEPPAPRARRLAALLLAGAVALPAALALPAAAAAQVPASRPPPTGGPMRLGPPPQGDSFFRPPLPEPGPEVSVGRAPAGIEVETLGTLSADAGGTLDPASGGLPADLWSATPRAAVERLLTGLPDRMASGAARDLTRRLLLSRAVPPRGEGGPRGLTALRLEALARTGDAAAAAALADAAPAALEDEDAARAWMLTQLLAGDAAAAEAACTKAPDLLARFRHPEWQKVQIACQVRAGQAGGVTLGIDLLREQGEKDDLFFRLAEGAAAGTKAPVKGIAQPTLPQLALIRAAGRGFAGEVTVDSPAALAAVAQATDTPLAVRLAAAERAAVLGTLSGRDLAQVYRAVKVTPEDLKDPVSAAGRRKGAEARALLVRALEGEPAPADRPALLARAVAAGDVALLSGGYGDLLMQQVGLLPPTAAALAAAPAAARLALVQGRPDLARPWVDLVRAEAASGRPASRAAWALLWPLAAINGLSAPGEMELDGWLDLFGVEADATARRQAGAVLTLLVASGVPVDPARRLRTLPAPGDPPERGALPDPTLWYGLEAAAAERRPGEAALLALHLLGTDGPAGVPPLVATHAALHLSGAGLGEAGRRVATEAALALLGP</sequence>
<dbReference type="EMBL" id="CP000613">
    <property type="protein sequence ID" value="ACJ00054.1"/>
    <property type="molecule type" value="Genomic_DNA"/>
</dbReference>
<dbReference type="AlphaFoldDB" id="B6IUX2"/>